<sequence>MRIHGILTSWNDDKGFGFIEHAQGKFFAHISQFPKHSRRPVAGDKVSFIAGKDQQGRPQAQQIQLSGQWLPANKSGRALLAALAFITLLGALALAGYIPWLVLYWYAGMSALTYGDYALDKSAARQGRRRTPENRLHLLAISGGWPGALYARQALRHKSAKTSFSAVFYITVIVNLAALGYWLYSKDARLMEWLSLFINR</sequence>
<dbReference type="GO" id="GO:0003676">
    <property type="term" value="F:nucleic acid binding"/>
    <property type="evidence" value="ECO:0007669"/>
    <property type="project" value="InterPro"/>
</dbReference>
<dbReference type="RefSeq" id="WP_193912060.1">
    <property type="nucleotide sequence ID" value="NZ_PRDL01000001.1"/>
</dbReference>
<dbReference type="EMBL" id="PRDL01000001">
    <property type="protein sequence ID" value="MBE8719023.1"/>
    <property type="molecule type" value="Genomic_DNA"/>
</dbReference>
<evidence type="ECO:0000313" key="3">
    <source>
        <dbReference type="EMBL" id="MBE8719023.1"/>
    </source>
</evidence>
<dbReference type="Gene3D" id="2.40.50.140">
    <property type="entry name" value="Nucleic acid-binding proteins"/>
    <property type="match status" value="1"/>
</dbReference>
<keyword evidence="1" id="KW-0812">Transmembrane</keyword>
<dbReference type="CDD" id="cd04458">
    <property type="entry name" value="CSP_CDS"/>
    <property type="match status" value="1"/>
</dbReference>
<dbReference type="Pfam" id="PF06961">
    <property type="entry name" value="DUF1294"/>
    <property type="match status" value="1"/>
</dbReference>
<dbReference type="InterPro" id="IPR002059">
    <property type="entry name" value="CSP_DNA-bd"/>
</dbReference>
<feature type="transmembrane region" description="Helical" evidence="1">
    <location>
        <begin position="78"/>
        <end position="97"/>
    </location>
</feature>
<dbReference type="InterPro" id="IPR011129">
    <property type="entry name" value="CSD"/>
</dbReference>
<keyword evidence="1" id="KW-0472">Membrane</keyword>
<dbReference type="AlphaFoldDB" id="A0A928YX66"/>
<dbReference type="Pfam" id="PF00313">
    <property type="entry name" value="CSD"/>
    <property type="match status" value="1"/>
</dbReference>
<keyword evidence="4" id="KW-1185">Reference proteome</keyword>
<protein>
    <submittedName>
        <fullName evidence="3">DUF1294 domain-containing protein</fullName>
    </submittedName>
</protein>
<name>A0A928YX66_9GAMM</name>
<dbReference type="PROSITE" id="PS51857">
    <property type="entry name" value="CSD_2"/>
    <property type="match status" value="1"/>
</dbReference>
<dbReference type="SUPFAM" id="SSF50249">
    <property type="entry name" value="Nucleic acid-binding proteins"/>
    <property type="match status" value="1"/>
</dbReference>
<keyword evidence="1" id="KW-1133">Transmembrane helix</keyword>
<proteinExistence type="predicted"/>
<gene>
    <name evidence="3" type="ORF">C4F51_17745</name>
</gene>
<evidence type="ECO:0000313" key="4">
    <source>
        <dbReference type="Proteomes" id="UP000652567"/>
    </source>
</evidence>
<dbReference type="GO" id="GO:0005829">
    <property type="term" value="C:cytosol"/>
    <property type="evidence" value="ECO:0007669"/>
    <property type="project" value="UniProtKB-ARBA"/>
</dbReference>
<comment type="caution">
    <text evidence="3">The sequence shown here is derived from an EMBL/GenBank/DDBJ whole genome shotgun (WGS) entry which is preliminary data.</text>
</comment>
<organism evidence="3 4">
    <name type="scientific">Cellvibrio polysaccharolyticus</name>
    <dbReference type="NCBI Taxonomy" id="2082724"/>
    <lineage>
        <taxon>Bacteria</taxon>
        <taxon>Pseudomonadati</taxon>
        <taxon>Pseudomonadota</taxon>
        <taxon>Gammaproteobacteria</taxon>
        <taxon>Cellvibrionales</taxon>
        <taxon>Cellvibrionaceae</taxon>
        <taxon>Cellvibrio</taxon>
    </lineage>
</organism>
<reference evidence="3" key="1">
    <citation type="submission" date="2018-07" db="EMBL/GenBank/DDBJ databases">
        <title>Genome assembly of strain Ka43.</title>
        <authorList>
            <person name="Kukolya J."/>
            <person name="Nagy I."/>
            <person name="Horvath B."/>
            <person name="Toth A."/>
        </authorList>
    </citation>
    <scope>NUCLEOTIDE SEQUENCE</scope>
    <source>
        <strain evidence="3">KB43</strain>
    </source>
</reference>
<dbReference type="Proteomes" id="UP000652567">
    <property type="component" value="Unassembled WGS sequence"/>
</dbReference>
<feature type="transmembrane region" description="Helical" evidence="1">
    <location>
        <begin position="166"/>
        <end position="184"/>
    </location>
</feature>
<dbReference type="InterPro" id="IPR010718">
    <property type="entry name" value="DUF1294"/>
</dbReference>
<dbReference type="InterPro" id="IPR012340">
    <property type="entry name" value="NA-bd_OB-fold"/>
</dbReference>
<accession>A0A928YX66</accession>
<feature type="domain" description="CSD" evidence="2">
    <location>
        <begin position="2"/>
        <end position="65"/>
    </location>
</feature>
<evidence type="ECO:0000256" key="1">
    <source>
        <dbReference type="SAM" id="Phobius"/>
    </source>
</evidence>
<dbReference type="SMART" id="SM00357">
    <property type="entry name" value="CSP"/>
    <property type="match status" value="1"/>
</dbReference>
<evidence type="ECO:0000259" key="2">
    <source>
        <dbReference type="PROSITE" id="PS51857"/>
    </source>
</evidence>